<dbReference type="PANTHER" id="PTHR31285:SF0">
    <property type="entry name" value="NICOTINAMIDE MONONUCLEOTIDE ADENYLYLTRANSFERASE"/>
    <property type="match status" value="1"/>
</dbReference>
<dbReference type="AlphaFoldDB" id="A0AAN6JBN8"/>
<dbReference type="GO" id="GO:0000309">
    <property type="term" value="F:nicotinamide-nucleotide adenylyltransferase activity"/>
    <property type="evidence" value="ECO:0007669"/>
    <property type="project" value="TreeGrafter"/>
</dbReference>
<reference evidence="1" key="1">
    <citation type="submission" date="2021-12" db="EMBL/GenBank/DDBJ databases">
        <title>Black yeast isolated from Biological Soil Crust.</title>
        <authorList>
            <person name="Kurbessoian T."/>
        </authorList>
    </citation>
    <scope>NUCLEOTIDE SEQUENCE</scope>
    <source>
        <strain evidence="1">CCFEE 5208</strain>
    </source>
</reference>
<gene>
    <name evidence="1" type="ORF">LTR82_005047</name>
</gene>
<sequence>MNAEKAPSAAAFEQRLTLMTIFATDILETLKDSKDHSVIPVDIGVTSLPYYTDKSAAIETEGAEWYPSKPSHVHLVGYDTITRFFAAKYYPKFDPPLSALDPYFDAGHGLRVTLRPDGEFGSVEDQRAFVRRLESGDMEKEGGKKEWAKQVELVSPNPKMGVSIEIYAETMAASRSLRVADAAHASVHGSKDASDGSPSETHSASTLRVNEVEYRIYTRTSLTFLLGLPDGRYLVRASSTVRALRAKHLVQQLDDQTGGKHIAGHPLIFMAVDAICDVLRRENGSRPSARDLAADIYQALKEHDLISQALKQATAGVRFQQSLCDFVPDMVEETLKLVVGVEGIRRASRKGSKGVARTKYNCWVQQSRRVALY</sequence>
<accession>A0AAN6JBN8</accession>
<dbReference type="Proteomes" id="UP001168146">
    <property type="component" value="Unassembled WGS sequence"/>
</dbReference>
<dbReference type="EMBL" id="JASUXU010000011">
    <property type="protein sequence ID" value="KAK0323927.1"/>
    <property type="molecule type" value="Genomic_DNA"/>
</dbReference>
<comment type="caution">
    <text evidence="1">The sequence shown here is derived from an EMBL/GenBank/DDBJ whole genome shotgun (WGS) entry which is preliminary data.</text>
</comment>
<dbReference type="PANTHER" id="PTHR31285">
    <property type="entry name" value="NICOTINAMIDE MONONUCLEOTIDE ADENYLYLTRANSFERASE"/>
    <property type="match status" value="1"/>
</dbReference>
<proteinExistence type="predicted"/>
<organism evidence="1 2">
    <name type="scientific">Friedmanniomyces endolithicus</name>
    <dbReference type="NCBI Taxonomy" id="329885"/>
    <lineage>
        <taxon>Eukaryota</taxon>
        <taxon>Fungi</taxon>
        <taxon>Dikarya</taxon>
        <taxon>Ascomycota</taxon>
        <taxon>Pezizomycotina</taxon>
        <taxon>Dothideomycetes</taxon>
        <taxon>Dothideomycetidae</taxon>
        <taxon>Mycosphaerellales</taxon>
        <taxon>Teratosphaeriaceae</taxon>
        <taxon>Friedmanniomyces</taxon>
    </lineage>
</organism>
<evidence type="ECO:0000313" key="1">
    <source>
        <dbReference type="EMBL" id="KAK0323927.1"/>
    </source>
</evidence>
<dbReference type="GO" id="GO:0005634">
    <property type="term" value="C:nucleus"/>
    <property type="evidence" value="ECO:0007669"/>
    <property type="project" value="TreeGrafter"/>
</dbReference>
<evidence type="ECO:0000313" key="2">
    <source>
        <dbReference type="Proteomes" id="UP001168146"/>
    </source>
</evidence>
<dbReference type="GO" id="GO:0005737">
    <property type="term" value="C:cytoplasm"/>
    <property type="evidence" value="ECO:0007669"/>
    <property type="project" value="TreeGrafter"/>
</dbReference>
<protein>
    <submittedName>
        <fullName evidence="1">Uncharacterized protein</fullName>
    </submittedName>
</protein>
<dbReference type="GO" id="GO:0016887">
    <property type="term" value="F:ATP hydrolysis activity"/>
    <property type="evidence" value="ECO:0007669"/>
    <property type="project" value="TreeGrafter"/>
</dbReference>
<name>A0AAN6JBN8_9PEZI</name>